<evidence type="ECO:0000313" key="3">
    <source>
        <dbReference type="EMBL" id="KAG1306314.1"/>
    </source>
</evidence>
<dbReference type="AlphaFoldDB" id="A0A9P6X6W6"/>
<protein>
    <recommendedName>
        <fullName evidence="2">Rhodanese domain-containing protein</fullName>
    </recommendedName>
</protein>
<dbReference type="Gene3D" id="3.30.70.100">
    <property type="match status" value="1"/>
</dbReference>
<dbReference type="InterPro" id="IPR036873">
    <property type="entry name" value="Rhodanese-like_dom_sf"/>
</dbReference>
<gene>
    <name evidence="3" type="ORF">G6F64_007689</name>
</gene>
<dbReference type="OrthoDB" id="25002at2759"/>
<dbReference type="PROSITE" id="PS50206">
    <property type="entry name" value="RHODANESE_3"/>
    <property type="match status" value="1"/>
</dbReference>
<dbReference type="Pfam" id="PF17773">
    <property type="entry name" value="UPF0176_N"/>
    <property type="match status" value="1"/>
</dbReference>
<evidence type="ECO:0000256" key="1">
    <source>
        <dbReference type="SAM" id="MobiDB-lite"/>
    </source>
</evidence>
<dbReference type="InterPro" id="IPR040503">
    <property type="entry name" value="TRHO_N"/>
</dbReference>
<dbReference type="Proteomes" id="UP000716291">
    <property type="component" value="Unassembled WGS sequence"/>
</dbReference>
<dbReference type="InterPro" id="IPR020936">
    <property type="entry name" value="TrhO"/>
</dbReference>
<organism evidence="3 4">
    <name type="scientific">Rhizopus oryzae</name>
    <name type="common">Mucormycosis agent</name>
    <name type="synonym">Rhizopus arrhizus var. delemar</name>
    <dbReference type="NCBI Taxonomy" id="64495"/>
    <lineage>
        <taxon>Eukaryota</taxon>
        <taxon>Fungi</taxon>
        <taxon>Fungi incertae sedis</taxon>
        <taxon>Mucoromycota</taxon>
        <taxon>Mucoromycotina</taxon>
        <taxon>Mucoromycetes</taxon>
        <taxon>Mucorales</taxon>
        <taxon>Mucorineae</taxon>
        <taxon>Rhizopodaceae</taxon>
        <taxon>Rhizopus</taxon>
    </lineage>
</organism>
<reference evidence="3" key="1">
    <citation type="journal article" date="2020" name="Microb. Genom.">
        <title>Genetic diversity of clinical and environmental Mucorales isolates obtained from an investigation of mucormycosis cases among solid organ transplant recipients.</title>
        <authorList>
            <person name="Nguyen M.H."/>
            <person name="Kaul D."/>
            <person name="Muto C."/>
            <person name="Cheng S.J."/>
            <person name="Richter R.A."/>
            <person name="Bruno V.M."/>
            <person name="Liu G."/>
            <person name="Beyhan S."/>
            <person name="Sundermann A.J."/>
            <person name="Mounaud S."/>
            <person name="Pasculle A.W."/>
            <person name="Nierman W.C."/>
            <person name="Driscoll E."/>
            <person name="Cumbie R."/>
            <person name="Clancy C.J."/>
            <person name="Dupont C.L."/>
        </authorList>
    </citation>
    <scope>NUCLEOTIDE SEQUENCE</scope>
    <source>
        <strain evidence="3">GL11</strain>
    </source>
</reference>
<dbReference type="PANTHER" id="PTHR43268:SF6">
    <property type="entry name" value="THIOSULFATE SULFURTRANSFERASE_RHODANESE-LIKE DOMAIN-CONTAINING PROTEIN 2"/>
    <property type="match status" value="1"/>
</dbReference>
<sequence length="440" mass="51006">MTTGKIRRKVTQDFFKEKELGQANWVCCETTFTTLAELGRHANQLHVADLDRREQEELNQLKEMEEHQSTLNKLRQRRGKKGTSDPITIDCQCDTEEHKVILFYHYVSISDPVQLALDHQTYCSSMHGKVRIAKEGINATLAGPNEEIDRYLDWLTQTEAFKDMPEDLKRPQPLTDADSPRYRFFKPSKGCHHVFSELSIKVVDEICPLGQSLIMLDQLKDPKHKQKKLSPQDFHDLLSKHRQKEDFLLLDTRNYYESKIGHFDGAIKPAIRKFSQFPEFIDRNKEAMRGKKILTYCTGGIRCEKATAYMRHALPEDTEIFMLDGGIHNYLEWWDKERAKKEDASAIWQGKNYVFDARQSLGSPHTGVVSQCESCRKPWDQYRKCASNHCHLLILYCDACAPNSMTAFCCSKCKESDEACLCLCEERRRKEEYMPITVAS</sequence>
<feature type="region of interest" description="Disordered" evidence="1">
    <location>
        <begin position="64"/>
        <end position="85"/>
    </location>
</feature>
<evidence type="ECO:0000259" key="2">
    <source>
        <dbReference type="PROSITE" id="PS50206"/>
    </source>
</evidence>
<accession>A0A9P6X6W6</accession>
<evidence type="ECO:0000313" key="4">
    <source>
        <dbReference type="Proteomes" id="UP000716291"/>
    </source>
</evidence>
<keyword evidence="4" id="KW-1185">Reference proteome</keyword>
<dbReference type="Gene3D" id="3.40.250.10">
    <property type="entry name" value="Rhodanese-like domain"/>
    <property type="match status" value="1"/>
</dbReference>
<dbReference type="InterPro" id="IPR001763">
    <property type="entry name" value="Rhodanese-like_dom"/>
</dbReference>
<comment type="caution">
    <text evidence="3">The sequence shown here is derived from an EMBL/GenBank/DDBJ whole genome shotgun (WGS) entry which is preliminary data.</text>
</comment>
<dbReference type="SMART" id="SM00450">
    <property type="entry name" value="RHOD"/>
    <property type="match status" value="1"/>
</dbReference>
<proteinExistence type="predicted"/>
<dbReference type="SUPFAM" id="SSF52821">
    <property type="entry name" value="Rhodanese/Cell cycle control phosphatase"/>
    <property type="match status" value="1"/>
</dbReference>
<dbReference type="InterPro" id="IPR022111">
    <property type="entry name" value="Rhodanese_C"/>
</dbReference>
<dbReference type="PANTHER" id="PTHR43268">
    <property type="entry name" value="THIOSULFATE SULFURTRANSFERASE/RHODANESE-LIKE DOMAIN-CONTAINING PROTEIN 2"/>
    <property type="match status" value="1"/>
</dbReference>
<feature type="domain" description="Rhodanese" evidence="2">
    <location>
        <begin position="243"/>
        <end position="332"/>
    </location>
</feature>
<name>A0A9P6X6W6_RHIOR</name>
<dbReference type="Pfam" id="PF12368">
    <property type="entry name" value="Rhodanese_C"/>
    <property type="match status" value="1"/>
</dbReference>
<dbReference type="CDD" id="cd01518">
    <property type="entry name" value="RHOD_YceA"/>
    <property type="match status" value="1"/>
</dbReference>
<dbReference type="Pfam" id="PF00581">
    <property type="entry name" value="Rhodanese"/>
    <property type="match status" value="1"/>
</dbReference>
<dbReference type="EMBL" id="JAANQT010001158">
    <property type="protein sequence ID" value="KAG1306314.1"/>
    <property type="molecule type" value="Genomic_DNA"/>
</dbReference>